<evidence type="ECO:0000256" key="2">
    <source>
        <dbReference type="ARBA" id="ARBA00023043"/>
    </source>
</evidence>
<keyword evidence="4" id="KW-0175">Coiled coil</keyword>
<feature type="repeat" description="ANK" evidence="3">
    <location>
        <begin position="105"/>
        <end position="137"/>
    </location>
</feature>
<accession>A0ABP0GNK6</accession>
<dbReference type="PROSITE" id="PS50297">
    <property type="entry name" value="ANK_REP_REGION"/>
    <property type="match status" value="4"/>
</dbReference>
<feature type="repeat" description="ANK" evidence="3">
    <location>
        <begin position="138"/>
        <end position="170"/>
    </location>
</feature>
<dbReference type="InterPro" id="IPR002110">
    <property type="entry name" value="Ankyrin_rpt"/>
</dbReference>
<evidence type="ECO:0000256" key="1">
    <source>
        <dbReference type="ARBA" id="ARBA00022737"/>
    </source>
</evidence>
<dbReference type="Gene3D" id="1.10.150.50">
    <property type="entry name" value="Transcription Factor, Ets-1"/>
    <property type="match status" value="1"/>
</dbReference>
<keyword evidence="2 3" id="KW-0040">ANK repeat</keyword>
<evidence type="ECO:0000313" key="6">
    <source>
        <dbReference type="EMBL" id="CAK8692506.1"/>
    </source>
</evidence>
<feature type="repeat" description="ANK" evidence="3">
    <location>
        <begin position="72"/>
        <end position="104"/>
    </location>
</feature>
<evidence type="ECO:0000256" key="3">
    <source>
        <dbReference type="PROSITE-ProRule" id="PRU00023"/>
    </source>
</evidence>
<feature type="domain" description="SAM" evidence="5">
    <location>
        <begin position="312"/>
        <end position="375"/>
    </location>
</feature>
<dbReference type="SUPFAM" id="SSF47769">
    <property type="entry name" value="SAM/Pointed domain"/>
    <property type="match status" value="1"/>
</dbReference>
<proteinExistence type="predicted"/>
<organism evidence="6 7">
    <name type="scientific">Clavelina lepadiformis</name>
    <name type="common">Light-bulb sea squirt</name>
    <name type="synonym">Ascidia lepadiformis</name>
    <dbReference type="NCBI Taxonomy" id="159417"/>
    <lineage>
        <taxon>Eukaryota</taxon>
        <taxon>Metazoa</taxon>
        <taxon>Chordata</taxon>
        <taxon>Tunicata</taxon>
        <taxon>Ascidiacea</taxon>
        <taxon>Aplousobranchia</taxon>
        <taxon>Clavelinidae</taxon>
        <taxon>Clavelina</taxon>
    </lineage>
</organism>
<evidence type="ECO:0000256" key="4">
    <source>
        <dbReference type="SAM" id="Coils"/>
    </source>
</evidence>
<comment type="caution">
    <text evidence="6">The sequence shown here is derived from an EMBL/GenBank/DDBJ whole genome shotgun (WGS) entry which is preliminary data.</text>
</comment>
<dbReference type="SMART" id="SM00454">
    <property type="entry name" value="SAM"/>
    <property type="match status" value="1"/>
</dbReference>
<dbReference type="InterPro" id="IPR036770">
    <property type="entry name" value="Ankyrin_rpt-contain_sf"/>
</dbReference>
<dbReference type="SUPFAM" id="SSF48403">
    <property type="entry name" value="Ankyrin repeat"/>
    <property type="match status" value="1"/>
</dbReference>
<dbReference type="InterPro" id="IPR013761">
    <property type="entry name" value="SAM/pointed_sf"/>
</dbReference>
<dbReference type="InterPro" id="IPR001660">
    <property type="entry name" value="SAM"/>
</dbReference>
<dbReference type="Pfam" id="PF12796">
    <property type="entry name" value="Ank_2"/>
    <property type="match status" value="1"/>
</dbReference>
<dbReference type="EMBL" id="CAWYQH010000130">
    <property type="protein sequence ID" value="CAK8692506.1"/>
    <property type="molecule type" value="Genomic_DNA"/>
</dbReference>
<dbReference type="Pfam" id="PF00023">
    <property type="entry name" value="Ank"/>
    <property type="match status" value="1"/>
</dbReference>
<protein>
    <recommendedName>
        <fullName evidence="5">SAM domain-containing protein</fullName>
    </recommendedName>
</protein>
<dbReference type="PROSITE" id="PS50088">
    <property type="entry name" value="ANK_REPEAT"/>
    <property type="match status" value="4"/>
</dbReference>
<name>A0ABP0GNK6_CLALP</name>
<dbReference type="PROSITE" id="PS50105">
    <property type="entry name" value="SAM_DOMAIN"/>
    <property type="match status" value="1"/>
</dbReference>
<sequence length="543" mass="60971">MGDSFEESAIFDQSLSIWKGITHSKDGSFSYEDKEFAPIPLDIYTAASLGEDELVQDIIDKSGLKLKEVNSGGWSALMYASYMGHNDTVQCLLEKGADPNQRSPLGYTSLILASMCGNEGTMQVLLQKGADIEAVDKRGWTALFHAASAGHQQTTEFLLRCGANCETVEPSQGLTPLMEASASGHEIIVQQLLQNGANITRQDYNGENASTLALAYGHMKIASLIDQFIKSQKPTFKSPAYNYKNQKTSGNQNTNNKCGQSGPSIHAGPKEFAQMTGIGPDGKPHPHANVPIFLQDQPSHVTDVVTRAAKWEGPKDLETLLTDIGCSKHIPVFKEQAIDLHVFLTLSETDLKEIGIKIFGPRRKMMLAIDRLRKDIQGGILSRMEQIYADSLSASLQSTQSNLKETKKEVEVLEAQIAQERELRKVTEGVLMEHKEMWSSLRRLSEKWASAQVRLTQAVDQVKTQSQQFDKLHTVSRTAKKVTKHFHLNRLSDFCHIFLPENDLRFLLIIFLVRTFIFRTKLMQRNRYRRWITSYFTQGMERN</sequence>
<dbReference type="Proteomes" id="UP001642483">
    <property type="component" value="Unassembled WGS sequence"/>
</dbReference>
<evidence type="ECO:0000313" key="7">
    <source>
        <dbReference type="Proteomes" id="UP001642483"/>
    </source>
</evidence>
<keyword evidence="1" id="KW-0677">Repeat</keyword>
<keyword evidence="7" id="KW-1185">Reference proteome</keyword>
<dbReference type="Gene3D" id="1.25.40.20">
    <property type="entry name" value="Ankyrin repeat-containing domain"/>
    <property type="match status" value="2"/>
</dbReference>
<evidence type="ECO:0000259" key="5">
    <source>
        <dbReference type="PROSITE" id="PS50105"/>
    </source>
</evidence>
<dbReference type="PANTHER" id="PTHR24180:SF45">
    <property type="entry name" value="POLY [ADP-RIBOSE] POLYMERASE TANKYRASE"/>
    <property type="match status" value="1"/>
</dbReference>
<feature type="coiled-coil region" evidence="4">
    <location>
        <begin position="389"/>
        <end position="423"/>
    </location>
</feature>
<dbReference type="PANTHER" id="PTHR24180">
    <property type="entry name" value="CYCLIN-DEPENDENT KINASE INHIBITOR 2C-RELATED"/>
    <property type="match status" value="1"/>
</dbReference>
<reference evidence="6 7" key="1">
    <citation type="submission" date="2024-02" db="EMBL/GenBank/DDBJ databases">
        <authorList>
            <person name="Daric V."/>
            <person name="Darras S."/>
        </authorList>
    </citation>
    <scope>NUCLEOTIDE SEQUENCE [LARGE SCALE GENOMIC DNA]</scope>
</reference>
<dbReference type="Pfam" id="PF00536">
    <property type="entry name" value="SAM_1"/>
    <property type="match status" value="1"/>
</dbReference>
<feature type="repeat" description="ANK" evidence="3">
    <location>
        <begin position="172"/>
        <end position="204"/>
    </location>
</feature>
<dbReference type="InterPro" id="IPR051637">
    <property type="entry name" value="Ank_repeat_dom-contain_49"/>
</dbReference>
<gene>
    <name evidence="6" type="ORF">CVLEPA_LOCUS25770</name>
</gene>
<dbReference type="SMART" id="SM00248">
    <property type="entry name" value="ANK"/>
    <property type="match status" value="4"/>
</dbReference>